<keyword evidence="4" id="KW-1185">Reference proteome</keyword>
<organism evidence="3 4">
    <name type="scientific">Nocardia tenerifensis</name>
    <dbReference type="NCBI Taxonomy" id="228006"/>
    <lineage>
        <taxon>Bacteria</taxon>
        <taxon>Bacillati</taxon>
        <taxon>Actinomycetota</taxon>
        <taxon>Actinomycetes</taxon>
        <taxon>Mycobacteriales</taxon>
        <taxon>Nocardiaceae</taxon>
        <taxon>Nocardia</taxon>
    </lineage>
</organism>
<keyword evidence="2" id="KW-0732">Signal</keyword>
<protein>
    <submittedName>
        <fullName evidence="3">Dehydratase</fullName>
    </submittedName>
</protein>
<evidence type="ECO:0000313" key="4">
    <source>
        <dbReference type="Proteomes" id="UP000247569"/>
    </source>
</evidence>
<dbReference type="RefSeq" id="WP_146251013.1">
    <property type="nucleotide sequence ID" value="NZ_QJKF01000001.1"/>
</dbReference>
<proteinExistence type="predicted"/>
<name>A0A318KAR2_9NOCA</name>
<dbReference type="Proteomes" id="UP000247569">
    <property type="component" value="Unassembled WGS sequence"/>
</dbReference>
<feature type="signal peptide" evidence="2">
    <location>
        <begin position="1"/>
        <end position="34"/>
    </location>
</feature>
<sequence length="244" mass="24511">MKKLSANFVRISTISALASLALAPAALLAGPAAADPVTVNFKCQAKPPIGAPQESTMTMQVTGTAPASAPPGSAVAIKLVPGQGQIPSDQGGYKINYVRDLTLTAPFPANSTFVSASLSGGTVRATIDTGSGKAVIKVTDRLPGGSTFTLPTIGVNVKAGNSGSITTTLSGTSYTDPGLTMVVNAQAGPFPVNVPVSCYPSPAPIFTTTVIKPGITKQEPQPAEPSAPGEFTLLPDLGLQGSHG</sequence>
<reference evidence="3 4" key="1">
    <citation type="submission" date="2018-05" db="EMBL/GenBank/DDBJ databases">
        <title>Genomic Encyclopedia of Type Strains, Phase IV (KMG-IV): sequencing the most valuable type-strain genomes for metagenomic binning, comparative biology and taxonomic classification.</title>
        <authorList>
            <person name="Goeker M."/>
        </authorList>
    </citation>
    <scope>NUCLEOTIDE SEQUENCE [LARGE SCALE GENOMIC DNA]</scope>
    <source>
        <strain evidence="3 4">DSM 44704</strain>
    </source>
</reference>
<dbReference type="OrthoDB" id="3820986at2"/>
<dbReference type="AlphaFoldDB" id="A0A318KAR2"/>
<evidence type="ECO:0000256" key="1">
    <source>
        <dbReference type="SAM" id="MobiDB-lite"/>
    </source>
</evidence>
<feature type="region of interest" description="Disordered" evidence="1">
    <location>
        <begin position="216"/>
        <end position="244"/>
    </location>
</feature>
<evidence type="ECO:0000256" key="2">
    <source>
        <dbReference type="SAM" id="SignalP"/>
    </source>
</evidence>
<comment type="caution">
    <text evidence="3">The sequence shown here is derived from an EMBL/GenBank/DDBJ whole genome shotgun (WGS) entry which is preliminary data.</text>
</comment>
<dbReference type="EMBL" id="QJKF01000001">
    <property type="protein sequence ID" value="PXX71641.1"/>
    <property type="molecule type" value="Genomic_DNA"/>
</dbReference>
<gene>
    <name evidence="3" type="ORF">DFR70_1011075</name>
</gene>
<evidence type="ECO:0000313" key="3">
    <source>
        <dbReference type="EMBL" id="PXX71641.1"/>
    </source>
</evidence>
<feature type="chain" id="PRO_5016278035" evidence="2">
    <location>
        <begin position="35"/>
        <end position="244"/>
    </location>
</feature>
<accession>A0A318KAR2</accession>